<evidence type="ECO:0000313" key="1">
    <source>
        <dbReference type="EMBL" id="HGZ59916.1"/>
    </source>
</evidence>
<comment type="caution">
    <text evidence="1">The sequence shown here is derived from an EMBL/GenBank/DDBJ whole genome shotgun (WGS) entry which is preliminary data.</text>
</comment>
<gene>
    <name evidence="1" type="ORF">ENW83_01745</name>
</gene>
<name>A0A7J3SJZ5_9CREN</name>
<organism evidence="1">
    <name type="scientific">Fervidicoccus fontis</name>
    <dbReference type="NCBI Taxonomy" id="683846"/>
    <lineage>
        <taxon>Archaea</taxon>
        <taxon>Thermoproteota</taxon>
        <taxon>Thermoprotei</taxon>
        <taxon>Fervidicoccales</taxon>
        <taxon>Fervidicoccaceae</taxon>
        <taxon>Fervidicoccus</taxon>
    </lineage>
</organism>
<proteinExistence type="predicted"/>
<dbReference type="EMBL" id="DTLS01000049">
    <property type="protein sequence ID" value="HGZ59916.1"/>
    <property type="molecule type" value="Genomic_DNA"/>
</dbReference>
<sequence length="116" mass="12801">MFTIKTGPVRTSGFALKLRRAANAALRELYKEGKVNANDINKSLTEVNKMLYELIISEFSLPKDAVVNITLSLDIDGGKIVIKDIFVEVFGKDEILSKAITKKAVERLVAVAPTTY</sequence>
<dbReference type="Pfam" id="PF10015">
    <property type="entry name" value="ThermoDBP-RP_arch"/>
    <property type="match status" value="1"/>
</dbReference>
<accession>A0A7J3SJZ5</accession>
<dbReference type="InterPro" id="IPR017140">
    <property type="entry name" value="ThermoDBP-RPs_arc"/>
</dbReference>
<reference evidence="1" key="1">
    <citation type="journal article" date="2020" name="mSystems">
        <title>Genome- and Community-Level Interaction Insights into Carbon Utilization and Element Cycling Functions of Hydrothermarchaeota in Hydrothermal Sediment.</title>
        <authorList>
            <person name="Zhou Z."/>
            <person name="Liu Y."/>
            <person name="Xu W."/>
            <person name="Pan J."/>
            <person name="Luo Z.H."/>
            <person name="Li M."/>
        </authorList>
    </citation>
    <scope>NUCLEOTIDE SEQUENCE [LARGE SCALE GENOMIC DNA]</scope>
    <source>
        <strain evidence="1">SpSt-885</strain>
    </source>
</reference>
<protein>
    <submittedName>
        <fullName evidence="1">DUF2258 domain-containing protein</fullName>
    </submittedName>
</protein>
<dbReference type="AlphaFoldDB" id="A0A7J3SJZ5"/>